<keyword evidence="6" id="KW-0694">RNA-binding</keyword>
<keyword evidence="8" id="KW-0539">Nucleus</keyword>
<dbReference type="GO" id="GO:0000398">
    <property type="term" value="P:mRNA splicing, via spliceosome"/>
    <property type="evidence" value="ECO:0007669"/>
    <property type="project" value="TreeGrafter"/>
</dbReference>
<evidence type="ECO:0000256" key="3">
    <source>
        <dbReference type="ARBA" id="ARBA00009123"/>
    </source>
</evidence>
<dbReference type="GO" id="GO:0005737">
    <property type="term" value="C:cytoplasm"/>
    <property type="evidence" value="ECO:0007669"/>
    <property type="project" value="UniProtKB-SubCell"/>
</dbReference>
<dbReference type="GO" id="GO:0005682">
    <property type="term" value="C:U5 snRNP"/>
    <property type="evidence" value="ECO:0007669"/>
    <property type="project" value="TreeGrafter"/>
</dbReference>
<dbReference type="PROSITE" id="PS52002">
    <property type="entry name" value="SM"/>
    <property type="match status" value="1"/>
</dbReference>
<name>A0A2V3J547_9FLOR</name>
<evidence type="ECO:0000256" key="9">
    <source>
        <dbReference type="ARBA" id="ARBA00023274"/>
    </source>
</evidence>
<comment type="caution">
    <text evidence="12">The sequence shown here is derived from an EMBL/GenBank/DDBJ whole genome shotgun (WGS) entry which is preliminary data.</text>
</comment>
<dbReference type="EMBL" id="NBIV01000004">
    <property type="protein sequence ID" value="PXF49519.1"/>
    <property type="molecule type" value="Genomic_DNA"/>
</dbReference>
<dbReference type="GO" id="GO:0046540">
    <property type="term" value="C:U4/U6 x U5 tri-snRNP complex"/>
    <property type="evidence" value="ECO:0007669"/>
    <property type="project" value="TreeGrafter"/>
</dbReference>
<evidence type="ECO:0000313" key="13">
    <source>
        <dbReference type="Proteomes" id="UP000247409"/>
    </source>
</evidence>
<evidence type="ECO:0000256" key="1">
    <source>
        <dbReference type="ARBA" id="ARBA00004123"/>
    </source>
</evidence>
<proteinExistence type="inferred from homology"/>
<dbReference type="AlphaFoldDB" id="A0A2V3J547"/>
<accession>A0A2V3J547</accession>
<dbReference type="InterPro" id="IPR050914">
    <property type="entry name" value="snRNP_SmB/NAA38-like"/>
</dbReference>
<keyword evidence="4" id="KW-0963">Cytoplasm</keyword>
<dbReference type="InterPro" id="IPR047575">
    <property type="entry name" value="Sm"/>
</dbReference>
<protein>
    <recommendedName>
        <fullName evidence="10">Sm protein B</fullName>
    </recommendedName>
</protein>
<reference evidence="12 13" key="1">
    <citation type="journal article" date="2018" name="Mol. Biol. Evol.">
        <title>Analysis of the draft genome of the red seaweed Gracilariopsis chorda provides insights into genome size evolution in Rhodophyta.</title>
        <authorList>
            <person name="Lee J."/>
            <person name="Yang E.C."/>
            <person name="Graf L."/>
            <person name="Yang J.H."/>
            <person name="Qiu H."/>
            <person name="Zel Zion U."/>
            <person name="Chan C.X."/>
            <person name="Stephens T.G."/>
            <person name="Weber A.P.M."/>
            <person name="Boo G.H."/>
            <person name="Boo S.M."/>
            <person name="Kim K.M."/>
            <person name="Shin Y."/>
            <person name="Jung M."/>
            <person name="Lee S.J."/>
            <person name="Yim H.S."/>
            <person name="Lee J.H."/>
            <person name="Bhattacharya D."/>
            <person name="Yoon H.S."/>
        </authorList>
    </citation>
    <scope>NUCLEOTIDE SEQUENCE [LARGE SCALE GENOMIC DNA]</scope>
    <source>
        <strain evidence="12 13">SKKU-2015</strain>
        <tissue evidence="12">Whole body</tissue>
    </source>
</reference>
<dbReference type="InterPro" id="IPR010920">
    <property type="entry name" value="LSM_dom_sf"/>
</dbReference>
<dbReference type="Gene3D" id="2.30.30.100">
    <property type="match status" value="1"/>
</dbReference>
<sequence>MSLSKNSRMLQFINYRVRVTLDDRRTLVGRFLAFDKHMNIVLSDCEEFRKAKKTQKDERRALGLLLLRGECVVSMAVENAPAPKKGKRTATAAGLPVADRAAPGRGEVMAALNAPAQGLGGPAQPQLSAQPRMYAPLPGAYPGSGVAPPPYGRGVLPAAYGTAAAPPPRGMTDVAMSGGRGMPFGRGVPPPNG</sequence>
<dbReference type="GO" id="GO:0005687">
    <property type="term" value="C:U4 snRNP"/>
    <property type="evidence" value="ECO:0007669"/>
    <property type="project" value="TreeGrafter"/>
</dbReference>
<dbReference type="PANTHER" id="PTHR10701">
    <property type="entry name" value="SMALL NUCLEAR RIBONUCLEOPROTEIN-ASSOCIATED PROTEIN B AND N"/>
    <property type="match status" value="1"/>
</dbReference>
<dbReference type="OrthoDB" id="2020720at2759"/>
<dbReference type="GO" id="GO:0071004">
    <property type="term" value="C:U2-type prespliceosome"/>
    <property type="evidence" value="ECO:0007669"/>
    <property type="project" value="TreeGrafter"/>
</dbReference>
<dbReference type="GO" id="GO:0003723">
    <property type="term" value="F:RNA binding"/>
    <property type="evidence" value="ECO:0007669"/>
    <property type="project" value="UniProtKB-KW"/>
</dbReference>
<keyword evidence="5" id="KW-0507">mRNA processing</keyword>
<dbReference type="GO" id="GO:0005686">
    <property type="term" value="C:U2 snRNP"/>
    <property type="evidence" value="ECO:0007669"/>
    <property type="project" value="TreeGrafter"/>
</dbReference>
<keyword evidence="9 12" id="KW-0687">Ribonucleoprotein</keyword>
<evidence type="ECO:0000259" key="11">
    <source>
        <dbReference type="PROSITE" id="PS52002"/>
    </source>
</evidence>
<keyword evidence="7" id="KW-0508">mRNA splicing</keyword>
<evidence type="ECO:0000256" key="5">
    <source>
        <dbReference type="ARBA" id="ARBA00022664"/>
    </source>
</evidence>
<dbReference type="InterPro" id="IPR001163">
    <property type="entry name" value="Sm_dom_euk/arc"/>
</dbReference>
<feature type="domain" description="Sm" evidence="11">
    <location>
        <begin position="4"/>
        <end position="81"/>
    </location>
</feature>
<evidence type="ECO:0000256" key="8">
    <source>
        <dbReference type="ARBA" id="ARBA00023242"/>
    </source>
</evidence>
<comment type="similarity">
    <text evidence="3">Belongs to the snRNP SmB/SmN family.</text>
</comment>
<evidence type="ECO:0000256" key="6">
    <source>
        <dbReference type="ARBA" id="ARBA00022884"/>
    </source>
</evidence>
<dbReference type="GO" id="GO:0071013">
    <property type="term" value="C:catalytic step 2 spliceosome"/>
    <property type="evidence" value="ECO:0007669"/>
    <property type="project" value="TreeGrafter"/>
</dbReference>
<gene>
    <name evidence="12" type="ORF">BWQ96_00589</name>
</gene>
<dbReference type="Proteomes" id="UP000247409">
    <property type="component" value="Unassembled WGS sequence"/>
</dbReference>
<keyword evidence="13" id="KW-1185">Reference proteome</keyword>
<organism evidence="12 13">
    <name type="scientific">Gracilariopsis chorda</name>
    <dbReference type="NCBI Taxonomy" id="448386"/>
    <lineage>
        <taxon>Eukaryota</taxon>
        <taxon>Rhodophyta</taxon>
        <taxon>Florideophyceae</taxon>
        <taxon>Rhodymeniophycidae</taxon>
        <taxon>Gracilariales</taxon>
        <taxon>Gracilariaceae</taxon>
        <taxon>Gracilariopsis</taxon>
    </lineage>
</organism>
<evidence type="ECO:0000256" key="10">
    <source>
        <dbReference type="ARBA" id="ARBA00041355"/>
    </source>
</evidence>
<dbReference type="Pfam" id="PF01423">
    <property type="entry name" value="LSM"/>
    <property type="match status" value="1"/>
</dbReference>
<dbReference type="GO" id="GO:0070990">
    <property type="term" value="F:snRNP binding"/>
    <property type="evidence" value="ECO:0007669"/>
    <property type="project" value="TreeGrafter"/>
</dbReference>
<dbReference type="STRING" id="448386.A0A2V3J547"/>
<dbReference type="SMART" id="SM00651">
    <property type="entry name" value="Sm"/>
    <property type="match status" value="1"/>
</dbReference>
<evidence type="ECO:0000313" key="12">
    <source>
        <dbReference type="EMBL" id="PXF49519.1"/>
    </source>
</evidence>
<comment type="subcellular location">
    <subcellularLocation>
        <location evidence="2">Cytoplasm</location>
    </subcellularLocation>
    <subcellularLocation>
        <location evidence="1">Nucleus</location>
    </subcellularLocation>
</comment>
<evidence type="ECO:0000256" key="4">
    <source>
        <dbReference type="ARBA" id="ARBA00022490"/>
    </source>
</evidence>
<dbReference type="PANTHER" id="PTHR10701:SF0">
    <property type="entry name" value="SMALL NUCLEAR RIBONUCLEOPROTEIN-ASSOCIATED PROTEIN B"/>
    <property type="match status" value="1"/>
</dbReference>
<dbReference type="CDD" id="cd01717">
    <property type="entry name" value="Sm_B"/>
    <property type="match status" value="1"/>
</dbReference>
<evidence type="ECO:0000256" key="2">
    <source>
        <dbReference type="ARBA" id="ARBA00004496"/>
    </source>
</evidence>
<dbReference type="GO" id="GO:0005685">
    <property type="term" value="C:U1 snRNP"/>
    <property type="evidence" value="ECO:0007669"/>
    <property type="project" value="TreeGrafter"/>
</dbReference>
<evidence type="ECO:0000256" key="7">
    <source>
        <dbReference type="ARBA" id="ARBA00023187"/>
    </source>
</evidence>
<dbReference type="SUPFAM" id="SSF50182">
    <property type="entry name" value="Sm-like ribonucleoproteins"/>
    <property type="match status" value="1"/>
</dbReference>